<name>A0A9X9Z106_9BRAD</name>
<reference evidence="2 3" key="2">
    <citation type="journal article" date="2022" name="Int. J. Syst. Evol. Microbiol.">
        <title>Strains of Bradyrhizobium barranii sp. nov. associated with legumes native to Canada are symbionts of soybeans and belong to different subspecies (subsp. barranii subsp. nov. and subsp. apii subsp. nov.) and symbiovars (sv. glycinearum and sv. septentrionale).</title>
        <authorList>
            <person name="Bromfield E.S.P."/>
            <person name="Cloutier S."/>
            <person name="Wasai-Hara S."/>
            <person name="Minamisawa K."/>
        </authorList>
    </citation>
    <scope>NUCLEOTIDE SEQUENCE [LARGE SCALE GENOMIC DNA]</scope>
    <source>
        <strain evidence="2 3">323S2</strain>
    </source>
</reference>
<accession>A0A9X9Z106</accession>
<gene>
    <name evidence="2" type="ORF">G6321_00017685</name>
</gene>
<evidence type="ECO:0000256" key="1">
    <source>
        <dbReference type="SAM" id="MobiDB-lite"/>
    </source>
</evidence>
<reference evidence="2 3" key="1">
    <citation type="journal article" date="2017" name="Syst. Appl. Microbiol.">
        <title>Soybeans inoculated with root zone soils of Canadian native legumes harbour diverse and novel Bradyrhizobium spp. that possess agricultural potential.</title>
        <authorList>
            <person name="Bromfield E.S.P."/>
            <person name="Cloutier S."/>
            <person name="Tambong J.T."/>
            <person name="Tran Thi T.V."/>
        </authorList>
    </citation>
    <scope>NUCLEOTIDE SEQUENCE [LARGE SCALE GENOMIC DNA]</scope>
    <source>
        <strain evidence="2 3">323S2</strain>
    </source>
</reference>
<evidence type="ECO:0000313" key="3">
    <source>
        <dbReference type="Proteomes" id="UP000564836"/>
    </source>
</evidence>
<feature type="compositionally biased region" description="Polar residues" evidence="1">
    <location>
        <begin position="98"/>
        <end position="121"/>
    </location>
</feature>
<dbReference type="Proteomes" id="UP000564836">
    <property type="component" value="Chromosome"/>
</dbReference>
<feature type="compositionally biased region" description="Basic and acidic residues" evidence="1">
    <location>
        <begin position="59"/>
        <end position="80"/>
    </location>
</feature>
<organism evidence="2 3">
    <name type="scientific">Bradyrhizobium barranii subsp. barranii</name>
    <dbReference type="NCBI Taxonomy" id="2823807"/>
    <lineage>
        <taxon>Bacteria</taxon>
        <taxon>Pseudomonadati</taxon>
        <taxon>Pseudomonadota</taxon>
        <taxon>Alphaproteobacteria</taxon>
        <taxon>Hyphomicrobiales</taxon>
        <taxon>Nitrobacteraceae</taxon>
        <taxon>Bradyrhizobium</taxon>
        <taxon>Bradyrhizobium barranii</taxon>
    </lineage>
</organism>
<proteinExistence type="predicted"/>
<evidence type="ECO:0000313" key="2">
    <source>
        <dbReference type="EMBL" id="UGX96861.1"/>
    </source>
</evidence>
<sequence length="121" mass="12969">MLLGLAEAADLCAFLGQRRTVGDGVGGRQPVAQLAITLLRIEPIGNALTRLSRTGAGKPFRDEFDRDVGERADQRHHQDDEGPGLQPPGSRRVINQCDIEQQNDQSDGHVTSGSTTTAHAS</sequence>
<dbReference type="EMBL" id="CP088280">
    <property type="protein sequence ID" value="UGX96861.1"/>
    <property type="molecule type" value="Genomic_DNA"/>
</dbReference>
<dbReference type="AlphaFoldDB" id="A0A9X9Z106"/>
<feature type="region of interest" description="Disordered" evidence="1">
    <location>
        <begin position="51"/>
        <end position="121"/>
    </location>
</feature>
<protein>
    <submittedName>
        <fullName evidence="2">Uncharacterized protein</fullName>
    </submittedName>
</protein>